<keyword evidence="11" id="KW-0812">Transmembrane</keyword>
<dbReference type="PANTHER" id="PTHR34114:SF11">
    <property type="entry name" value="ARABINOGALACTAN PROTEIN 13-RELATED"/>
    <property type="match status" value="1"/>
</dbReference>
<evidence type="ECO:0000256" key="6">
    <source>
        <dbReference type="ARBA" id="ARBA00023136"/>
    </source>
</evidence>
<evidence type="ECO:0000256" key="2">
    <source>
        <dbReference type="ARBA" id="ARBA00005835"/>
    </source>
</evidence>
<comment type="caution">
    <text evidence="13">The sequence shown here is derived from an EMBL/GenBank/DDBJ whole genome shotgun (WGS) entry which is preliminary data.</text>
</comment>
<keyword evidence="11" id="KW-1133">Transmembrane helix</keyword>
<keyword evidence="4 12" id="KW-0732">Signal</keyword>
<evidence type="ECO:0000256" key="9">
    <source>
        <dbReference type="ARBA" id="ARBA00023288"/>
    </source>
</evidence>
<evidence type="ECO:0000256" key="11">
    <source>
        <dbReference type="SAM" id="Phobius"/>
    </source>
</evidence>
<reference evidence="13 14" key="1">
    <citation type="journal article" date="2023" name="Mol. Ecol. Resour.">
        <title>Chromosome-level genome assembly of a triploid poplar Populus alba 'Berolinensis'.</title>
        <authorList>
            <person name="Chen S."/>
            <person name="Yu Y."/>
            <person name="Wang X."/>
            <person name="Wang S."/>
            <person name="Zhang T."/>
            <person name="Zhou Y."/>
            <person name="He R."/>
            <person name="Meng N."/>
            <person name="Wang Y."/>
            <person name="Liu W."/>
            <person name="Liu Z."/>
            <person name="Liu J."/>
            <person name="Guo Q."/>
            <person name="Huang H."/>
            <person name="Sederoff R.R."/>
            <person name="Wang G."/>
            <person name="Qu G."/>
            <person name="Chen S."/>
        </authorList>
    </citation>
    <scope>NUCLEOTIDE SEQUENCE [LARGE SCALE GENOMIC DNA]</scope>
    <source>
        <strain evidence="13">SC-2020</strain>
    </source>
</reference>
<feature type="chain" id="PRO_5042067008" evidence="12">
    <location>
        <begin position="28"/>
        <end position="175"/>
    </location>
</feature>
<name>A0AAD6RJ15_9ROSI</name>
<dbReference type="PANTHER" id="PTHR34114">
    <property type="entry name" value="ARABINOGALACTAN PEPTIDE 1"/>
    <property type="match status" value="1"/>
</dbReference>
<feature type="transmembrane region" description="Helical" evidence="11">
    <location>
        <begin position="37"/>
        <end position="56"/>
    </location>
</feature>
<evidence type="ECO:0000256" key="4">
    <source>
        <dbReference type="ARBA" id="ARBA00022729"/>
    </source>
</evidence>
<keyword evidence="5" id="KW-0654">Proteoglycan</keyword>
<evidence type="ECO:0000313" key="14">
    <source>
        <dbReference type="Proteomes" id="UP001164929"/>
    </source>
</evidence>
<keyword evidence="14" id="KW-1185">Reference proteome</keyword>
<protein>
    <submittedName>
        <fullName evidence="13">Uncharacterized protein</fullName>
    </submittedName>
</protein>
<evidence type="ECO:0000256" key="7">
    <source>
        <dbReference type="ARBA" id="ARBA00023180"/>
    </source>
</evidence>
<evidence type="ECO:0000256" key="5">
    <source>
        <dbReference type="ARBA" id="ARBA00022974"/>
    </source>
</evidence>
<gene>
    <name evidence="13" type="ORF">NC653_000179</name>
</gene>
<dbReference type="InterPro" id="IPR039281">
    <property type="entry name" value="AGP3/12/13/14/21"/>
</dbReference>
<evidence type="ECO:0000313" key="13">
    <source>
        <dbReference type="EMBL" id="KAJ7009416.1"/>
    </source>
</evidence>
<dbReference type="EMBL" id="JAQIZT010000001">
    <property type="protein sequence ID" value="KAJ7009416.1"/>
    <property type="molecule type" value="Genomic_DNA"/>
</dbReference>
<keyword evidence="6 11" id="KW-0472">Membrane</keyword>
<keyword evidence="9" id="KW-0449">Lipoprotein</keyword>
<dbReference type="AlphaFoldDB" id="A0AAD6RJ15"/>
<feature type="signal peptide" evidence="12">
    <location>
        <begin position="1"/>
        <end position="27"/>
    </location>
</feature>
<dbReference type="Proteomes" id="UP001164929">
    <property type="component" value="Chromosome 1"/>
</dbReference>
<organism evidence="13 14">
    <name type="scientific">Populus alba x Populus x berolinensis</name>
    <dbReference type="NCBI Taxonomy" id="444605"/>
    <lineage>
        <taxon>Eukaryota</taxon>
        <taxon>Viridiplantae</taxon>
        <taxon>Streptophyta</taxon>
        <taxon>Embryophyta</taxon>
        <taxon>Tracheophyta</taxon>
        <taxon>Spermatophyta</taxon>
        <taxon>Magnoliopsida</taxon>
        <taxon>eudicotyledons</taxon>
        <taxon>Gunneridae</taxon>
        <taxon>Pentapetalae</taxon>
        <taxon>rosids</taxon>
        <taxon>fabids</taxon>
        <taxon>Malpighiales</taxon>
        <taxon>Salicaceae</taxon>
        <taxon>Saliceae</taxon>
        <taxon>Populus</taxon>
    </lineage>
</organism>
<comment type="similarity">
    <text evidence="2">Belongs to the AG-peptide AGP family.</text>
</comment>
<evidence type="ECO:0000256" key="12">
    <source>
        <dbReference type="SAM" id="SignalP"/>
    </source>
</evidence>
<dbReference type="GO" id="GO:0012505">
    <property type="term" value="C:endomembrane system"/>
    <property type="evidence" value="ECO:0007669"/>
    <property type="project" value="UniProtKB-SubCell"/>
</dbReference>
<accession>A0AAD6RJ15</accession>
<keyword evidence="7" id="KW-0325">Glycoprotein</keyword>
<evidence type="ECO:0000256" key="1">
    <source>
        <dbReference type="ARBA" id="ARBA00004589"/>
    </source>
</evidence>
<sequence length="175" mass="18588">MEAMKMKIFVVLMVVLMAFSTMQKAAAADAPAPSPASDATIFVPTFLASLVALAFGTKLKAFVGRMVMSCSLADSIGVYVTGVDGAFNYDCVRHNGQAIEFEGKALAYHVKESNSVGAGKQARQSVSHSNQSLIPPAMVVDGRTVVNGKSTQILSQKGSIVIKLCHPSVPRRFHL</sequence>
<evidence type="ECO:0000256" key="10">
    <source>
        <dbReference type="ARBA" id="ARBA00037868"/>
    </source>
</evidence>
<proteinExistence type="inferred from homology"/>
<keyword evidence="3" id="KW-0336">GPI-anchor</keyword>
<keyword evidence="8" id="KW-0379">Hydroxylation</keyword>
<evidence type="ECO:0000256" key="8">
    <source>
        <dbReference type="ARBA" id="ARBA00023278"/>
    </source>
</evidence>
<dbReference type="GO" id="GO:0098552">
    <property type="term" value="C:side of membrane"/>
    <property type="evidence" value="ECO:0007669"/>
    <property type="project" value="UniProtKB-KW"/>
</dbReference>
<comment type="subcellular location">
    <subcellularLocation>
        <location evidence="10">Endomembrane system</location>
        <topology evidence="10">Lipid-anchor</topology>
    </subcellularLocation>
    <subcellularLocation>
        <location evidence="1">Membrane</location>
        <topology evidence="1">Lipid-anchor</topology>
        <topology evidence="1">GPI-anchor</topology>
    </subcellularLocation>
</comment>
<evidence type="ECO:0000256" key="3">
    <source>
        <dbReference type="ARBA" id="ARBA00022622"/>
    </source>
</evidence>